<dbReference type="GO" id="GO:0005886">
    <property type="term" value="C:plasma membrane"/>
    <property type="evidence" value="ECO:0007669"/>
    <property type="project" value="UniProtKB-SubCell"/>
</dbReference>
<evidence type="ECO:0000256" key="4">
    <source>
        <dbReference type="ARBA" id="ARBA00022989"/>
    </source>
</evidence>
<evidence type="ECO:0000256" key="6">
    <source>
        <dbReference type="SAM" id="Phobius"/>
    </source>
</evidence>
<dbReference type="AlphaFoldDB" id="A0A7Y0AT64"/>
<dbReference type="PANTHER" id="PTHR30086">
    <property type="entry name" value="ARGININE EXPORTER PROTEIN ARGO"/>
    <property type="match status" value="1"/>
</dbReference>
<dbReference type="Pfam" id="PF01810">
    <property type="entry name" value="LysE"/>
    <property type="match status" value="1"/>
</dbReference>
<keyword evidence="3 6" id="KW-0812">Transmembrane</keyword>
<dbReference type="EMBL" id="JABBGK010000001">
    <property type="protein sequence ID" value="NML73056.1"/>
    <property type="molecule type" value="Genomic_DNA"/>
</dbReference>
<feature type="transmembrane region" description="Helical" evidence="6">
    <location>
        <begin position="12"/>
        <end position="33"/>
    </location>
</feature>
<dbReference type="PANTHER" id="PTHR30086:SF20">
    <property type="entry name" value="ARGININE EXPORTER PROTEIN ARGO-RELATED"/>
    <property type="match status" value="1"/>
</dbReference>
<evidence type="ECO:0000313" key="7">
    <source>
        <dbReference type="EMBL" id="NML73056.1"/>
    </source>
</evidence>
<dbReference type="Proteomes" id="UP000541470">
    <property type="component" value="Unassembled WGS sequence"/>
</dbReference>
<comment type="subcellular location">
    <subcellularLocation>
        <location evidence="1">Cell membrane</location>
        <topology evidence="1">Multi-pass membrane protein</topology>
    </subcellularLocation>
</comment>
<keyword evidence="8" id="KW-1185">Reference proteome</keyword>
<evidence type="ECO:0000256" key="5">
    <source>
        <dbReference type="ARBA" id="ARBA00023136"/>
    </source>
</evidence>
<feature type="transmembrane region" description="Helical" evidence="6">
    <location>
        <begin position="151"/>
        <end position="175"/>
    </location>
</feature>
<keyword evidence="5 6" id="KW-0472">Membrane</keyword>
<accession>A0A7Y0AT64</accession>
<gene>
    <name evidence="7" type="ORF">HHL25_02840</name>
</gene>
<evidence type="ECO:0000313" key="8">
    <source>
        <dbReference type="Proteomes" id="UP000541470"/>
    </source>
</evidence>
<reference evidence="7 8" key="1">
    <citation type="submission" date="2020-04" db="EMBL/GenBank/DDBJ databases">
        <title>Rhizobium sp. S-51 isolated from soil.</title>
        <authorList>
            <person name="Dahal R.H."/>
        </authorList>
    </citation>
    <scope>NUCLEOTIDE SEQUENCE [LARGE SCALE GENOMIC DNA]</scope>
    <source>
        <strain evidence="7 8">S-51</strain>
    </source>
</reference>
<dbReference type="RefSeq" id="WP_169587065.1">
    <property type="nucleotide sequence ID" value="NZ_JABBGK010000001.1"/>
</dbReference>
<keyword evidence="4 6" id="KW-1133">Transmembrane helix</keyword>
<feature type="transmembrane region" description="Helical" evidence="6">
    <location>
        <begin position="73"/>
        <end position="91"/>
    </location>
</feature>
<dbReference type="GO" id="GO:0015171">
    <property type="term" value="F:amino acid transmembrane transporter activity"/>
    <property type="evidence" value="ECO:0007669"/>
    <property type="project" value="TreeGrafter"/>
</dbReference>
<dbReference type="InterPro" id="IPR001123">
    <property type="entry name" value="LeuE-type"/>
</dbReference>
<sequence>MPIAAPPFTAAIAGFLLGLSLIVAIGAQNAFVLRQGLRRRHVFAIALTCAVSDALLIAAGVGGLGRAIGNLPWLMPILRYGGAAFLFYYGFRALRAAIRGGETLTTHGEAEESLATALVTCLALTWLNPHVYLDTVVLLGSISTQYPGQGLAFGTGAATASFLFFFSLAYGARLLRPLFARPASWRILDALIALVMASIATNLVWIG</sequence>
<feature type="transmembrane region" description="Helical" evidence="6">
    <location>
        <begin position="187"/>
        <end position="206"/>
    </location>
</feature>
<evidence type="ECO:0000256" key="3">
    <source>
        <dbReference type="ARBA" id="ARBA00022692"/>
    </source>
</evidence>
<protein>
    <submittedName>
        <fullName evidence="7">Amino acid transporter</fullName>
    </submittedName>
</protein>
<name>A0A7Y0AT64_9HYPH</name>
<keyword evidence="2" id="KW-1003">Cell membrane</keyword>
<evidence type="ECO:0000256" key="2">
    <source>
        <dbReference type="ARBA" id="ARBA00022475"/>
    </source>
</evidence>
<comment type="caution">
    <text evidence="7">The sequence shown here is derived from an EMBL/GenBank/DDBJ whole genome shotgun (WGS) entry which is preliminary data.</text>
</comment>
<evidence type="ECO:0000256" key="1">
    <source>
        <dbReference type="ARBA" id="ARBA00004651"/>
    </source>
</evidence>
<proteinExistence type="predicted"/>
<organism evidence="7 8">
    <name type="scientific">Rhizobium terricola</name>
    <dbReference type="NCBI Taxonomy" id="2728849"/>
    <lineage>
        <taxon>Bacteria</taxon>
        <taxon>Pseudomonadati</taxon>
        <taxon>Pseudomonadota</taxon>
        <taxon>Alphaproteobacteria</taxon>
        <taxon>Hyphomicrobiales</taxon>
        <taxon>Rhizobiaceae</taxon>
        <taxon>Rhizobium/Agrobacterium group</taxon>
        <taxon>Rhizobium</taxon>
    </lineage>
</organism>
<feature type="transmembrane region" description="Helical" evidence="6">
    <location>
        <begin position="42"/>
        <end position="61"/>
    </location>
</feature>